<reference evidence="2 3" key="1">
    <citation type="journal article" date="2018" name="Aquat. Microb. Ecol.">
        <title>Gammaproteobacterial methanotrophs dominate.</title>
        <authorList>
            <person name="Rissanen A.J."/>
            <person name="Saarenheimo J."/>
            <person name="Tiirola M."/>
            <person name="Peura S."/>
            <person name="Aalto S.L."/>
            <person name="Karvinen A."/>
            <person name="Nykanen H."/>
        </authorList>
    </citation>
    <scope>NUCLEOTIDE SEQUENCE [LARGE SCALE GENOMIC DNA]</scope>
    <source>
        <strain evidence="2">AMbin10</strain>
    </source>
</reference>
<protein>
    <recommendedName>
        <fullName evidence="1">Sulfatase-modifying factor enzyme-like domain-containing protein</fullName>
    </recommendedName>
</protein>
<name>A0A2W4RJS3_9GAMM</name>
<feature type="domain" description="Sulfatase-modifying factor enzyme-like" evidence="1">
    <location>
        <begin position="1"/>
        <end position="189"/>
    </location>
</feature>
<dbReference type="InterPro" id="IPR042095">
    <property type="entry name" value="SUMF_sf"/>
</dbReference>
<dbReference type="InterPro" id="IPR016187">
    <property type="entry name" value="CTDL_fold"/>
</dbReference>
<dbReference type="InterPro" id="IPR005532">
    <property type="entry name" value="SUMF_dom"/>
</dbReference>
<proteinExistence type="predicted"/>
<dbReference type="Gene3D" id="3.90.1580.10">
    <property type="entry name" value="paralog of FGE (formylglycine-generating enzyme)"/>
    <property type="match status" value="1"/>
</dbReference>
<dbReference type="AlphaFoldDB" id="A0A2W4RJS3"/>
<evidence type="ECO:0000313" key="3">
    <source>
        <dbReference type="Proteomes" id="UP000249396"/>
    </source>
</evidence>
<evidence type="ECO:0000313" key="2">
    <source>
        <dbReference type="EMBL" id="PZN84165.1"/>
    </source>
</evidence>
<dbReference type="InterPro" id="IPR051043">
    <property type="entry name" value="Sulfatase_Mod_Factor_Kinase"/>
</dbReference>
<dbReference type="PANTHER" id="PTHR23150:SF19">
    <property type="entry name" value="FORMYLGLYCINE-GENERATING ENZYME"/>
    <property type="match status" value="1"/>
</dbReference>
<accession>A0A2W4RJS3</accession>
<organism evidence="2 3">
    <name type="scientific">Candidatus Methylumidiphilus alinenensis</name>
    <dbReference type="NCBI Taxonomy" id="2202197"/>
    <lineage>
        <taxon>Bacteria</taxon>
        <taxon>Pseudomonadati</taxon>
        <taxon>Pseudomonadota</taxon>
        <taxon>Gammaproteobacteria</taxon>
        <taxon>Methylococcales</taxon>
        <taxon>Candidatus Methylumidiphilus</taxon>
    </lineage>
</organism>
<gene>
    <name evidence="2" type="ORF">DM484_03200</name>
</gene>
<dbReference type="Pfam" id="PF03781">
    <property type="entry name" value="FGE-sulfatase"/>
    <property type="match status" value="1"/>
</dbReference>
<dbReference type="Proteomes" id="UP000249396">
    <property type="component" value="Unassembled WGS sequence"/>
</dbReference>
<sequence>MVRVSWFEAFAFCQWLTRRWQALGLLADGWAVTLPSEAEWEKAARGGLEVPQSSVILSQPFELRDMALKPNPHPGRIYPWGPEAKAGIGDFAENGIAQTGAVGSFPEGASPYGVEDMCSNVWEWTRSILGDYPYPEDVTDRHRRESLEAKGFRVLRGGAFEGRPDSVRCGWRNSLAPGFRNHFVGIRVMDLAAPVGQQRGH</sequence>
<comment type="caution">
    <text evidence="2">The sequence shown here is derived from an EMBL/GenBank/DDBJ whole genome shotgun (WGS) entry which is preliminary data.</text>
</comment>
<dbReference type="PANTHER" id="PTHR23150">
    <property type="entry name" value="SULFATASE MODIFYING FACTOR 1, 2"/>
    <property type="match status" value="1"/>
</dbReference>
<dbReference type="GO" id="GO:0120147">
    <property type="term" value="F:formylglycine-generating oxidase activity"/>
    <property type="evidence" value="ECO:0007669"/>
    <property type="project" value="TreeGrafter"/>
</dbReference>
<evidence type="ECO:0000259" key="1">
    <source>
        <dbReference type="Pfam" id="PF03781"/>
    </source>
</evidence>
<dbReference type="SUPFAM" id="SSF56436">
    <property type="entry name" value="C-type lectin-like"/>
    <property type="match status" value="1"/>
</dbReference>
<dbReference type="EMBL" id="QJPH01000163">
    <property type="protein sequence ID" value="PZN84165.1"/>
    <property type="molecule type" value="Genomic_DNA"/>
</dbReference>